<dbReference type="Gene3D" id="1.25.40.10">
    <property type="entry name" value="Tetratricopeptide repeat domain"/>
    <property type="match status" value="4"/>
</dbReference>
<evidence type="ECO:0000313" key="4">
    <source>
        <dbReference type="EMBL" id="KUG06214.1"/>
    </source>
</evidence>
<dbReference type="InterPro" id="IPR011990">
    <property type="entry name" value="TPR-like_helical_dom_sf"/>
</dbReference>
<dbReference type="Proteomes" id="UP000054223">
    <property type="component" value="Unassembled WGS sequence"/>
</dbReference>
<sequence length="1000" mass="111401">MRITWVPVAGLAFAGAALLAGCSAERHNVVARTYQNITARDNGYFLAREKMRSVEAALNKERPNDYNRTLPLLPVVDSVKALQLTGDMDDVVKKASLPIQRHGTSDYTDDAYILIGKARFYKREFEEALKTFKYVNTTSKDANARHEALIWLMRTYMATNEWENATAVSDLLDKEAGTFENARELFLTRAQYYIRQADERLAIENLSKAIPYIDKKDERSRTRYVLAQLYQNTGQDKEAYAQLNSILRRNPPYELDFFAKLMLGQVSDLNQQDRTRLNKYFTKLLKDPNNRGYRDKVYYEMARLEYRQQRYDEALKLLNQSVRLNSTNRAQRGYAYLLAGRIYYENLQKYRPAAAYYDSTTQSLPRETPEFAAIVERRDVLREFAQQLTTVETQDSLLTLARLDTATLRTRMVAYADAELLRRKQAAERQAALAARGVNQTALGQDPTRAGNPDVDPLAFASASTGRLWYFDNPTALGTARADFERLWGNRPLTDNWRLSSLATTGAPVPGANTPVAVRGADGSVVNPAGAASAQQATPTDERAALLAQYQQSIPATPEQQKQAESKVLEAMFALGAIYNQQLKEPAKAVQTYEQLLQRFPNSPHTAEVYYSLYLLYKDLGDAKAETYAQRLRQEFANSSYARLVADPEYLRRTSVANEHMAVRLDSAFALYKKQEFKKANAALARARKQYPETDLNDRAEYMQLLLTLRTQPPAKHKAEVEAFVKKYPESALVPRAQELLGTYGRYESGQLAGALASTEKPSVSFFRPGEVDNRVRILYKENETPAVALKPEAKPVPKAAAAQAITPPATPKEVANTPPPQAAPAATTAKAEPTTGNAPATPTPANNAPVPSQPAPAGSPANGTNTPAPATPPAEPSPYRADVNAPHAVVIAYPKDAAAFAELQNQLTAYNNRFFKANNLQVQAQPLGTDQQLLVVQAMPNSKVALNYALKLRGPQGPLMKFRNAGYQSFLIGIDNLPVLLSRGNLEEYLRFAQPVYSK</sequence>
<evidence type="ECO:0000256" key="3">
    <source>
        <dbReference type="SAM" id="SignalP"/>
    </source>
</evidence>
<dbReference type="Pfam" id="PF13174">
    <property type="entry name" value="TPR_6"/>
    <property type="match status" value="2"/>
</dbReference>
<name>A0A9X0L3A0_SOLP1</name>
<keyword evidence="3" id="KW-0732">Signal</keyword>
<proteinExistence type="predicted"/>
<feature type="repeat" description="TPR" evidence="1">
    <location>
        <begin position="295"/>
        <end position="328"/>
    </location>
</feature>
<dbReference type="PROSITE" id="PS50005">
    <property type="entry name" value="TPR"/>
    <property type="match status" value="1"/>
</dbReference>
<dbReference type="SUPFAM" id="SSF48452">
    <property type="entry name" value="TPR-like"/>
    <property type="match status" value="1"/>
</dbReference>
<dbReference type="PANTHER" id="PTHR12558:SF13">
    <property type="entry name" value="CELL DIVISION CYCLE PROTEIN 27 HOMOLOG"/>
    <property type="match status" value="1"/>
</dbReference>
<accession>A0A9X0L3A0</accession>
<keyword evidence="5" id="KW-1185">Reference proteome</keyword>
<feature type="compositionally biased region" description="Low complexity" evidence="2">
    <location>
        <begin position="824"/>
        <end position="850"/>
    </location>
</feature>
<dbReference type="PROSITE" id="PS51257">
    <property type="entry name" value="PROKAR_LIPOPROTEIN"/>
    <property type="match status" value="1"/>
</dbReference>
<feature type="region of interest" description="Disordered" evidence="2">
    <location>
        <begin position="809"/>
        <end position="882"/>
    </location>
</feature>
<dbReference type="AlphaFoldDB" id="A0A9X0L3A0"/>
<evidence type="ECO:0000313" key="5">
    <source>
        <dbReference type="Proteomes" id="UP000054223"/>
    </source>
</evidence>
<dbReference type="EMBL" id="LNAL01000008">
    <property type="protein sequence ID" value="KUG06214.1"/>
    <property type="molecule type" value="Genomic_DNA"/>
</dbReference>
<feature type="compositionally biased region" description="Low complexity" evidence="2">
    <location>
        <begin position="860"/>
        <end position="869"/>
    </location>
</feature>
<evidence type="ECO:0000256" key="1">
    <source>
        <dbReference type="PROSITE-ProRule" id="PRU00339"/>
    </source>
</evidence>
<feature type="chain" id="PRO_5040942146" description="Gliding motility protein" evidence="3">
    <location>
        <begin position="20"/>
        <end position="1000"/>
    </location>
</feature>
<protein>
    <recommendedName>
        <fullName evidence="6">Gliding motility protein</fullName>
    </recommendedName>
</protein>
<dbReference type="SMART" id="SM00028">
    <property type="entry name" value="TPR"/>
    <property type="match status" value="4"/>
</dbReference>
<gene>
    <name evidence="4" type="ORF">ASU33_02270</name>
</gene>
<evidence type="ECO:0008006" key="6">
    <source>
        <dbReference type="Google" id="ProtNLM"/>
    </source>
</evidence>
<keyword evidence="1" id="KW-0802">TPR repeat</keyword>
<comment type="caution">
    <text evidence="4">The sequence shown here is derived from an EMBL/GenBank/DDBJ whole genome shotgun (WGS) entry which is preliminary data.</text>
</comment>
<dbReference type="PANTHER" id="PTHR12558">
    <property type="entry name" value="CELL DIVISION CYCLE 16,23,27"/>
    <property type="match status" value="1"/>
</dbReference>
<organism evidence="4 5">
    <name type="scientific">Solirubrum puertoriconensis</name>
    <dbReference type="NCBI Taxonomy" id="1751427"/>
    <lineage>
        <taxon>Bacteria</taxon>
        <taxon>Pseudomonadati</taxon>
        <taxon>Bacteroidota</taxon>
        <taxon>Cytophagia</taxon>
        <taxon>Cytophagales</taxon>
    </lineage>
</organism>
<feature type="signal peptide" evidence="3">
    <location>
        <begin position="1"/>
        <end position="19"/>
    </location>
</feature>
<reference evidence="4 5" key="1">
    <citation type="submission" date="2015-11" db="EMBL/GenBank/DDBJ databases">
        <title>Solirubrum puertoriconensis gen. nov. an environmental bacteria isolated in Puerto Rico.</title>
        <authorList>
            <person name="Cuebas-Irizarry M.F."/>
            <person name="Montalvo-Rodriguez R."/>
        </authorList>
    </citation>
    <scope>NUCLEOTIDE SEQUENCE [LARGE SCALE GENOMIC DNA]</scope>
    <source>
        <strain evidence="4 5">MC1A</strain>
    </source>
</reference>
<dbReference type="InterPro" id="IPR019734">
    <property type="entry name" value="TPR_rpt"/>
</dbReference>
<evidence type="ECO:0000256" key="2">
    <source>
        <dbReference type="SAM" id="MobiDB-lite"/>
    </source>
</evidence>